<reference evidence="2" key="1">
    <citation type="journal article" date="2014" name="Front. Microbiol.">
        <title>High frequency of phylogenetically diverse reductive dehalogenase-homologous genes in deep subseafloor sedimentary metagenomes.</title>
        <authorList>
            <person name="Kawai M."/>
            <person name="Futagami T."/>
            <person name="Toyoda A."/>
            <person name="Takaki Y."/>
            <person name="Nishi S."/>
            <person name="Hori S."/>
            <person name="Arai W."/>
            <person name="Tsubouchi T."/>
            <person name="Morono Y."/>
            <person name="Uchiyama I."/>
            <person name="Ito T."/>
            <person name="Fujiyama A."/>
            <person name="Inagaki F."/>
            <person name="Takami H."/>
        </authorList>
    </citation>
    <scope>NUCLEOTIDE SEQUENCE</scope>
    <source>
        <strain evidence="2">Expedition CK06-06</strain>
    </source>
</reference>
<dbReference type="InterPro" id="IPR000845">
    <property type="entry name" value="Nucleoside_phosphorylase_d"/>
</dbReference>
<dbReference type="InterPro" id="IPR035994">
    <property type="entry name" value="Nucleoside_phosphorylase_sf"/>
</dbReference>
<protein>
    <recommendedName>
        <fullName evidence="1">Nucleoside phosphorylase domain-containing protein</fullName>
    </recommendedName>
</protein>
<evidence type="ECO:0000313" key="2">
    <source>
        <dbReference type="EMBL" id="GAF90583.1"/>
    </source>
</evidence>
<sequence>MVLETSSSNINEIVIMPAVKIVMKKLVNKLQNKNIHGKVYNGILNGIRVSVIRSQVGCPNAALVIESLKRSKAKVIVRVDFCGGIYGENTGIEIGGVVVPKLAYCDDGTTPQYIRANQTILNQLESISNPLSTVQNVIAGNHTIFISKPNEILKDLLIKEARAFNPKKAEEVLLWTTDALFCETFEFIRALK</sequence>
<dbReference type="SUPFAM" id="SSF53167">
    <property type="entry name" value="Purine and uridine phosphorylases"/>
    <property type="match status" value="1"/>
</dbReference>
<comment type="caution">
    <text evidence="2">The sequence shown here is derived from an EMBL/GenBank/DDBJ whole genome shotgun (WGS) entry which is preliminary data.</text>
</comment>
<dbReference type="Pfam" id="PF01048">
    <property type="entry name" value="PNP_UDP_1"/>
    <property type="match status" value="1"/>
</dbReference>
<name>X0TAR1_9ZZZZ</name>
<feature type="domain" description="Nucleoside phosphorylase" evidence="1">
    <location>
        <begin position="13"/>
        <end position="190"/>
    </location>
</feature>
<dbReference type="GO" id="GO:0003824">
    <property type="term" value="F:catalytic activity"/>
    <property type="evidence" value="ECO:0007669"/>
    <property type="project" value="InterPro"/>
</dbReference>
<proteinExistence type="predicted"/>
<gene>
    <name evidence="2" type="ORF">S01H1_22644</name>
</gene>
<dbReference type="Gene3D" id="3.40.50.1580">
    <property type="entry name" value="Nucleoside phosphorylase domain"/>
    <property type="match status" value="1"/>
</dbReference>
<accession>X0TAR1</accession>
<evidence type="ECO:0000259" key="1">
    <source>
        <dbReference type="Pfam" id="PF01048"/>
    </source>
</evidence>
<feature type="non-terminal residue" evidence="2">
    <location>
        <position position="192"/>
    </location>
</feature>
<dbReference type="EMBL" id="BARS01012824">
    <property type="protein sequence ID" value="GAF90583.1"/>
    <property type="molecule type" value="Genomic_DNA"/>
</dbReference>
<organism evidence="2">
    <name type="scientific">marine sediment metagenome</name>
    <dbReference type="NCBI Taxonomy" id="412755"/>
    <lineage>
        <taxon>unclassified sequences</taxon>
        <taxon>metagenomes</taxon>
        <taxon>ecological metagenomes</taxon>
    </lineage>
</organism>
<dbReference type="GO" id="GO:0009116">
    <property type="term" value="P:nucleoside metabolic process"/>
    <property type="evidence" value="ECO:0007669"/>
    <property type="project" value="InterPro"/>
</dbReference>
<dbReference type="AlphaFoldDB" id="X0TAR1"/>